<keyword evidence="1" id="KW-0812">Transmembrane</keyword>
<name>A0A6N3BHP0_STASI</name>
<protein>
    <recommendedName>
        <fullName evidence="3">DUF3267 domain-containing protein</fullName>
    </recommendedName>
</protein>
<gene>
    <name evidence="2" type="ORF">SSLFYP27_01201</name>
</gene>
<evidence type="ECO:0000313" key="2">
    <source>
        <dbReference type="EMBL" id="VYU01147.1"/>
    </source>
</evidence>
<feature type="transmembrane region" description="Helical" evidence="1">
    <location>
        <begin position="20"/>
        <end position="38"/>
    </location>
</feature>
<evidence type="ECO:0008006" key="3">
    <source>
        <dbReference type="Google" id="ProtNLM"/>
    </source>
</evidence>
<reference evidence="2" key="1">
    <citation type="submission" date="2019-11" db="EMBL/GenBank/DDBJ databases">
        <authorList>
            <person name="Feng L."/>
        </authorList>
    </citation>
    <scope>NUCLEOTIDE SEQUENCE</scope>
    <source>
        <strain evidence="2">SsimulansLFYP27</strain>
    </source>
</reference>
<keyword evidence="1" id="KW-0472">Membrane</keyword>
<dbReference type="AlphaFoldDB" id="A0A6N3BHP0"/>
<feature type="transmembrane region" description="Helical" evidence="1">
    <location>
        <begin position="50"/>
        <end position="77"/>
    </location>
</feature>
<proteinExistence type="predicted"/>
<dbReference type="InterPro" id="IPR021683">
    <property type="entry name" value="DUF3267"/>
</dbReference>
<dbReference type="Pfam" id="PF11667">
    <property type="entry name" value="DUF3267"/>
    <property type="match status" value="1"/>
</dbReference>
<organism evidence="2">
    <name type="scientific">Staphylococcus simulans</name>
    <dbReference type="NCBI Taxonomy" id="1286"/>
    <lineage>
        <taxon>Bacteria</taxon>
        <taxon>Bacillati</taxon>
        <taxon>Bacillota</taxon>
        <taxon>Bacilli</taxon>
        <taxon>Bacillales</taxon>
        <taxon>Staphylococcaceae</taxon>
        <taxon>Staphylococcus</taxon>
    </lineage>
</organism>
<evidence type="ECO:0000256" key="1">
    <source>
        <dbReference type="SAM" id="Phobius"/>
    </source>
</evidence>
<sequence>MFLCSRQIDINTRFGLPRIFFIAVVTTIITFLISYEVLIFLSNKEITDRYFFVFLIAVLLLYPIHKLIHLIVLAPYYKHFKKKRLTKRPWIPLYNLYVSMPVNKYLFCLCLIAPVIVITAASIYMATLMPQYGHYFMFLLSLNAGFSVMDFMYLKLILFSNEGRYIEEHCTGFNILNKYDMPLDTHFN</sequence>
<keyword evidence="1" id="KW-1133">Transmembrane helix</keyword>
<dbReference type="EMBL" id="CACRUO010000029">
    <property type="protein sequence ID" value="VYU01147.1"/>
    <property type="molecule type" value="Genomic_DNA"/>
</dbReference>
<accession>A0A6N3BHP0</accession>
<feature type="transmembrane region" description="Helical" evidence="1">
    <location>
        <begin position="132"/>
        <end position="154"/>
    </location>
</feature>
<feature type="transmembrane region" description="Helical" evidence="1">
    <location>
        <begin position="105"/>
        <end position="126"/>
    </location>
</feature>
<dbReference type="RefSeq" id="WP_156666683.1">
    <property type="nucleotide sequence ID" value="NZ_CACRUO010000029.1"/>
</dbReference>